<evidence type="ECO:0000256" key="2">
    <source>
        <dbReference type="ARBA" id="ARBA00022723"/>
    </source>
</evidence>
<evidence type="ECO:0000259" key="7">
    <source>
        <dbReference type="Pfam" id="PF01521"/>
    </source>
</evidence>
<evidence type="ECO:0000256" key="1">
    <source>
        <dbReference type="ARBA" id="ARBA00006718"/>
    </source>
</evidence>
<evidence type="ECO:0000256" key="6">
    <source>
        <dbReference type="SAM" id="MobiDB-lite"/>
    </source>
</evidence>
<keyword evidence="3" id="KW-0560">Oxidoreductase</keyword>
<dbReference type="InterPro" id="IPR035903">
    <property type="entry name" value="HesB-like_dom_sf"/>
</dbReference>
<evidence type="ECO:0000313" key="10">
    <source>
        <dbReference type="Proteomes" id="UP000267027"/>
    </source>
</evidence>
<dbReference type="PANTHER" id="PTHR10072">
    <property type="entry name" value="IRON-SULFUR CLUSTER ASSEMBLY PROTEIN"/>
    <property type="match status" value="1"/>
</dbReference>
<dbReference type="InterPro" id="IPR011051">
    <property type="entry name" value="RmlC_Cupin_sf"/>
</dbReference>
<dbReference type="Pfam" id="PF01521">
    <property type="entry name" value="Fe-S_biosyn"/>
    <property type="match status" value="1"/>
</dbReference>
<dbReference type="PANTHER" id="PTHR10072:SF41">
    <property type="entry name" value="IRON-SULFUR CLUSTER ASSEMBLY 1 HOMOLOG, MITOCHONDRIAL"/>
    <property type="match status" value="1"/>
</dbReference>
<evidence type="ECO:0000256" key="4">
    <source>
        <dbReference type="ARBA" id="ARBA00023004"/>
    </source>
</evidence>
<dbReference type="InterPro" id="IPR050322">
    <property type="entry name" value="Fe-S_cluster_asmbl/transfer"/>
</dbReference>
<feature type="compositionally biased region" description="Basic residues" evidence="6">
    <location>
        <begin position="538"/>
        <end position="550"/>
    </location>
</feature>
<dbReference type="GO" id="GO:0016702">
    <property type="term" value="F:oxidoreductase activity, acting on single donors with incorporation of molecular oxygen, incorporation of two atoms of oxygen"/>
    <property type="evidence" value="ECO:0007669"/>
    <property type="project" value="InterPro"/>
</dbReference>
<feature type="compositionally biased region" description="Basic and acidic residues" evidence="6">
    <location>
        <begin position="581"/>
        <end position="594"/>
    </location>
</feature>
<dbReference type="STRING" id="334426.A0A158PKJ2"/>
<organism evidence="11">
    <name type="scientific">Angiostrongylus costaricensis</name>
    <name type="common">Nematode worm</name>
    <dbReference type="NCBI Taxonomy" id="334426"/>
    <lineage>
        <taxon>Eukaryota</taxon>
        <taxon>Metazoa</taxon>
        <taxon>Ecdysozoa</taxon>
        <taxon>Nematoda</taxon>
        <taxon>Chromadorea</taxon>
        <taxon>Rhabditida</taxon>
        <taxon>Rhabditina</taxon>
        <taxon>Rhabditomorpha</taxon>
        <taxon>Strongyloidea</taxon>
        <taxon>Metastrongylidae</taxon>
        <taxon>Angiostrongylus</taxon>
    </lineage>
</organism>
<dbReference type="Gene3D" id="2.60.300.12">
    <property type="entry name" value="HesB-like domain"/>
    <property type="match status" value="1"/>
</dbReference>
<dbReference type="GO" id="GO:0016226">
    <property type="term" value="P:iron-sulfur cluster assembly"/>
    <property type="evidence" value="ECO:0007669"/>
    <property type="project" value="InterPro"/>
</dbReference>
<dbReference type="InterPro" id="IPR013894">
    <property type="entry name" value="RMI1_OB"/>
</dbReference>
<dbReference type="AlphaFoldDB" id="A0A158PKJ2"/>
<dbReference type="Gene3D" id="2.40.50.770">
    <property type="entry name" value="RecQ-mediated genome instability protein Rmi1, C-terminal domain"/>
    <property type="match status" value="1"/>
</dbReference>
<reference evidence="9 10" key="2">
    <citation type="submission" date="2018-11" db="EMBL/GenBank/DDBJ databases">
        <authorList>
            <consortium name="Pathogen Informatics"/>
        </authorList>
    </citation>
    <scope>NUCLEOTIDE SEQUENCE [LARGE SCALE GENOMIC DNA]</scope>
    <source>
        <strain evidence="9 10">Costa Rica</strain>
    </source>
</reference>
<dbReference type="PROSITE" id="PS01152">
    <property type="entry name" value="HESB"/>
    <property type="match status" value="1"/>
</dbReference>
<gene>
    <name evidence="9" type="ORF">ACOC_LOCUS10166</name>
</gene>
<protein>
    <recommendedName>
        <fullName evidence="5">Iron-sulfur cluster assembly 1 homolog, mitochondrial</fullName>
    </recommendedName>
</protein>
<dbReference type="InterPro" id="IPR000361">
    <property type="entry name" value="ATAP_core_dom"/>
</dbReference>
<feature type="compositionally biased region" description="Polar residues" evidence="6">
    <location>
        <begin position="559"/>
        <end position="570"/>
    </location>
</feature>
<keyword evidence="2" id="KW-0479">Metal-binding</keyword>
<proteinExistence type="inferred from homology"/>
<dbReference type="GO" id="GO:0005739">
    <property type="term" value="C:mitochondrion"/>
    <property type="evidence" value="ECO:0007669"/>
    <property type="project" value="TreeGrafter"/>
</dbReference>
<dbReference type="Proteomes" id="UP000267027">
    <property type="component" value="Unassembled WGS sequence"/>
</dbReference>
<dbReference type="SUPFAM" id="SSF89360">
    <property type="entry name" value="HesB-like domain"/>
    <property type="match status" value="1"/>
</dbReference>
<dbReference type="OrthoDB" id="2019572at2759"/>
<feature type="region of interest" description="Disordered" evidence="6">
    <location>
        <begin position="521"/>
        <end position="611"/>
    </location>
</feature>
<dbReference type="InterPro" id="IPR016092">
    <property type="entry name" value="ATAP"/>
</dbReference>
<dbReference type="SUPFAM" id="SSF51182">
    <property type="entry name" value="RmlC-like cupins"/>
    <property type="match status" value="1"/>
</dbReference>
<name>A0A158PKJ2_ANGCS</name>
<sequence length="823" mass="91579">MKDRPHLLHTNDVMFNVTFVNHYKADIDGYSQPFSMVAKSLLSMYSEDAQFVSLSRIDVVKMHSSAPHQMVFTIQTDSTDVPLQLLVERKSLSDVHSPAITDGFKLEAVIAGMDMDHKEEIFRGITAYADLNSSPTVAVRWSRVTGTVTSVNETTKTSPFVRFVWRGPNLKPVATQKLEPYDSIRGIQFATLNLQKLNTPNLQAGMWSVVVQTDVDESPDVLATVWFPIYSTDNAQLFHSLVHEFFILKDNCSVTCQLTTWSISHPDPKSDILIVLAIIIQLHCPVEMEQKGIRYVLARLLTCAERVIRGDVTAINETATIVGTVNESMVGDLPPADLCAAQMSPVLYGLLYDSPTVHASVFGFSRSGEVIPLHDHPTMHGFVTVLRGALKLDIRDFGEPCLSNCMNKETLTGPVVLQLVRYRNVSQPRLKDGLHGSDDVGRLFLIDGHTSISAILLDNVNGINADTPPGTKLLISGMVNVENGFLILNSSNVEVIGGRVEKLIDKWMIERVQAPLRPEKSCLSKEIKPSVPPNSRDIHRRRKENNRRRRAGGDDEENCASTQDAKSCNYESKHSRHQHNTRPDQKDLTRRNLLDGESNTTKLRKEAKRESGRMLKACVMNRKSKQDSWGEKAQRLSGNIRTSVRAQASKQMNRSSVCERFQTGTSVNAGTYGAKSQMNVSLEGDPTQDGIIQNFSNMSIANGATGVVPKMLFASKGHKGSYMRKVRAWKLGDQCNAPWSDGRIGVRQRGCNGLTYTLDYAKEKSKFDEEVEQDGVRIWIEPKAQLGLLGTEMDYVADRLSCEFVFRNPNIKGTCGCGESFSL</sequence>
<accession>A0A158PKJ2</accession>
<keyword evidence="4" id="KW-0408">Iron</keyword>
<comment type="similarity">
    <text evidence="1">Belongs to the HesB/IscA family.</text>
</comment>
<dbReference type="InterPro" id="IPR042470">
    <property type="entry name" value="RMI1_N_C_sf"/>
</dbReference>
<dbReference type="NCBIfam" id="TIGR00049">
    <property type="entry name" value="iron-sulfur cluster assembly accessory protein"/>
    <property type="match status" value="1"/>
</dbReference>
<dbReference type="InterPro" id="IPR012864">
    <property type="entry name" value="PCO/ADO"/>
</dbReference>
<feature type="domain" description="RecQ mediated genome instability protein 1 OB-fold" evidence="8">
    <location>
        <begin position="442"/>
        <end position="511"/>
    </location>
</feature>
<evidence type="ECO:0000313" key="9">
    <source>
        <dbReference type="EMBL" id="VDM61751.1"/>
    </source>
</evidence>
<dbReference type="Pfam" id="PF07847">
    <property type="entry name" value="PCO_ADO"/>
    <property type="match status" value="1"/>
</dbReference>
<evidence type="ECO:0000256" key="5">
    <source>
        <dbReference type="ARBA" id="ARBA00039743"/>
    </source>
</evidence>
<keyword evidence="10" id="KW-1185">Reference proteome</keyword>
<evidence type="ECO:0000259" key="8">
    <source>
        <dbReference type="Pfam" id="PF08585"/>
    </source>
</evidence>
<dbReference type="InterPro" id="IPR017870">
    <property type="entry name" value="FeS_cluster_insertion_CS"/>
</dbReference>
<evidence type="ECO:0000256" key="3">
    <source>
        <dbReference type="ARBA" id="ARBA00023002"/>
    </source>
</evidence>
<dbReference type="GO" id="GO:0046872">
    <property type="term" value="F:metal ion binding"/>
    <property type="evidence" value="ECO:0007669"/>
    <property type="project" value="UniProtKB-KW"/>
</dbReference>
<dbReference type="Pfam" id="PF08585">
    <property type="entry name" value="RMI1_N_C"/>
    <property type="match status" value="1"/>
</dbReference>
<dbReference type="GO" id="GO:0051537">
    <property type="term" value="F:2 iron, 2 sulfur cluster binding"/>
    <property type="evidence" value="ECO:0007669"/>
    <property type="project" value="TreeGrafter"/>
</dbReference>
<reference evidence="11" key="1">
    <citation type="submission" date="2016-04" db="UniProtKB">
        <authorList>
            <consortium name="WormBaseParasite"/>
        </authorList>
    </citation>
    <scope>IDENTIFICATION</scope>
</reference>
<dbReference type="EMBL" id="UYYA01004420">
    <property type="protein sequence ID" value="VDM61751.1"/>
    <property type="molecule type" value="Genomic_DNA"/>
</dbReference>
<feature type="domain" description="Core" evidence="7">
    <location>
        <begin position="744"/>
        <end position="819"/>
    </location>
</feature>
<evidence type="ECO:0000313" key="11">
    <source>
        <dbReference type="WBParaSite" id="ACOC_0001016501-mRNA-1"/>
    </source>
</evidence>
<dbReference type="WBParaSite" id="ACOC_0001016501-mRNA-1">
    <property type="protein sequence ID" value="ACOC_0001016501-mRNA-1"/>
    <property type="gene ID" value="ACOC_0001016501"/>
</dbReference>